<evidence type="ECO:0000256" key="9">
    <source>
        <dbReference type="SAM" id="SignalP"/>
    </source>
</evidence>
<comment type="similarity">
    <text evidence="2">Belongs to the LU7TM family.</text>
</comment>
<dbReference type="GO" id="GO:0042147">
    <property type="term" value="P:retrograde transport, endosome to Golgi"/>
    <property type="evidence" value="ECO:0007669"/>
    <property type="project" value="TreeGrafter"/>
</dbReference>
<dbReference type="GO" id="GO:0005829">
    <property type="term" value="C:cytosol"/>
    <property type="evidence" value="ECO:0007669"/>
    <property type="project" value="GOC"/>
</dbReference>
<evidence type="ECO:0000256" key="7">
    <source>
        <dbReference type="SAM" id="MobiDB-lite"/>
    </source>
</evidence>
<feature type="transmembrane region" description="Helical" evidence="8">
    <location>
        <begin position="339"/>
        <end position="360"/>
    </location>
</feature>
<feature type="domain" description="PTM1-like N-terminal" evidence="11">
    <location>
        <begin position="38"/>
        <end position="185"/>
    </location>
</feature>
<dbReference type="PANTHER" id="PTHR21229">
    <property type="entry name" value="LUNG SEVEN TRANSMEMBRANE RECEPTOR"/>
    <property type="match status" value="1"/>
</dbReference>
<feature type="transmembrane region" description="Helical" evidence="8">
    <location>
        <begin position="232"/>
        <end position="251"/>
    </location>
</feature>
<feature type="domain" description="GOST seven transmembrane" evidence="10">
    <location>
        <begin position="197"/>
        <end position="448"/>
    </location>
</feature>
<evidence type="ECO:0000256" key="2">
    <source>
        <dbReference type="ARBA" id="ARBA00007883"/>
    </source>
</evidence>
<evidence type="ECO:0000259" key="11">
    <source>
        <dbReference type="Pfam" id="PF21902"/>
    </source>
</evidence>
<evidence type="ECO:0000256" key="3">
    <source>
        <dbReference type="ARBA" id="ARBA00022692"/>
    </source>
</evidence>
<reference evidence="13" key="1">
    <citation type="submission" date="2018-06" db="EMBL/GenBank/DDBJ databases">
        <authorList>
            <person name="Guldener U."/>
        </authorList>
    </citation>
    <scope>NUCLEOTIDE SEQUENCE [LARGE SCALE GENOMIC DNA]</scope>
    <source>
        <strain evidence="13">UTAD17</strain>
    </source>
</reference>
<evidence type="ECO:0000313" key="13">
    <source>
        <dbReference type="Proteomes" id="UP000262825"/>
    </source>
</evidence>
<evidence type="ECO:0000256" key="8">
    <source>
        <dbReference type="SAM" id="Phobius"/>
    </source>
</evidence>
<feature type="transmembrane region" description="Helical" evidence="8">
    <location>
        <begin position="425"/>
        <end position="442"/>
    </location>
</feature>
<keyword evidence="6 8" id="KW-0472">Membrane</keyword>
<keyword evidence="3 8" id="KW-0812">Transmembrane</keyword>
<dbReference type="InterPro" id="IPR053937">
    <property type="entry name" value="GOST_TM"/>
</dbReference>
<feature type="region of interest" description="Disordered" evidence="7">
    <location>
        <begin position="493"/>
        <end position="520"/>
    </location>
</feature>
<name>A0A376BBB7_9ASCO</name>
<evidence type="ECO:0000256" key="6">
    <source>
        <dbReference type="ARBA" id="ARBA00023136"/>
    </source>
</evidence>
<dbReference type="InterPro" id="IPR009637">
    <property type="entry name" value="GPR107/GPR108-like"/>
</dbReference>
<dbReference type="AlphaFoldDB" id="A0A376BBB7"/>
<feature type="signal peptide" evidence="9">
    <location>
        <begin position="1"/>
        <end position="27"/>
    </location>
</feature>
<dbReference type="EMBL" id="UFAJ01000954">
    <property type="protein sequence ID" value="SSD61879.1"/>
    <property type="molecule type" value="Genomic_DNA"/>
</dbReference>
<dbReference type="Pfam" id="PF21902">
    <property type="entry name" value="PTM1-like_N"/>
    <property type="match status" value="1"/>
</dbReference>
<keyword evidence="5 8" id="KW-1133">Transmembrane helix</keyword>
<feature type="transmembrane region" description="Helical" evidence="8">
    <location>
        <begin position="200"/>
        <end position="220"/>
    </location>
</feature>
<feature type="transmembrane region" description="Helical" evidence="8">
    <location>
        <begin position="266"/>
        <end position="295"/>
    </location>
</feature>
<dbReference type="VEuPathDB" id="FungiDB:SCODWIG_03640"/>
<evidence type="ECO:0000256" key="5">
    <source>
        <dbReference type="ARBA" id="ARBA00022989"/>
    </source>
</evidence>
<evidence type="ECO:0000256" key="4">
    <source>
        <dbReference type="ARBA" id="ARBA00022729"/>
    </source>
</evidence>
<evidence type="ECO:0000259" key="10">
    <source>
        <dbReference type="Pfam" id="PF06814"/>
    </source>
</evidence>
<gene>
    <name evidence="12" type="ORF">SCODWIG_03640</name>
</gene>
<comment type="subcellular location">
    <subcellularLocation>
        <location evidence="1">Membrane</location>
        <topology evidence="1">Multi-pass membrane protein</topology>
    </subcellularLocation>
</comment>
<evidence type="ECO:0000256" key="1">
    <source>
        <dbReference type="ARBA" id="ARBA00004141"/>
    </source>
</evidence>
<feature type="compositionally biased region" description="Basic and acidic residues" evidence="7">
    <location>
        <begin position="496"/>
        <end position="520"/>
    </location>
</feature>
<feature type="chain" id="PRO_5016665197" evidence="9">
    <location>
        <begin position="28"/>
        <end position="520"/>
    </location>
</feature>
<feature type="transmembrane region" description="Helical" evidence="8">
    <location>
        <begin position="381"/>
        <end position="405"/>
    </location>
</feature>
<accession>A0A376BBB7</accession>
<keyword evidence="13" id="KW-1185">Reference proteome</keyword>
<dbReference type="PANTHER" id="PTHR21229:SF1">
    <property type="entry name" value="GH17801P"/>
    <property type="match status" value="1"/>
</dbReference>
<organism evidence="12 13">
    <name type="scientific">Saccharomycodes ludwigii</name>
    <dbReference type="NCBI Taxonomy" id="36035"/>
    <lineage>
        <taxon>Eukaryota</taxon>
        <taxon>Fungi</taxon>
        <taxon>Dikarya</taxon>
        <taxon>Ascomycota</taxon>
        <taxon>Saccharomycotina</taxon>
        <taxon>Saccharomycetes</taxon>
        <taxon>Saccharomycodales</taxon>
        <taxon>Saccharomycodaceae</taxon>
        <taxon>Saccharomycodes</taxon>
    </lineage>
</organism>
<dbReference type="Proteomes" id="UP000262825">
    <property type="component" value="Unassembled WGS sequence"/>
</dbReference>
<sequence>MNNFIKPLFATLLLLLSVARLPALVQADKKTLNQNNGEVCSGMYSKEDWGGKVDPFISFNLQKTSNDDEDISVIIFDYEDYLHIGKEIPGTNGELKYICDDYAVDLGLCDSDDKGNFLIEEAPVYNPDTDENTTLSAEIYTFHQSKTGLHEVKYQVKKTGYYCVDTFSADGDDNLKYSSVVNFRNAFGHLPASEINKLPLYGILAVAYAVAMFLYLFAFWKHRHELLPLQKYLLGFFVFLTVETIFVWAYYDIRNETGNGAGAKAYMVFLSLFSAGKISFSFFLVLIIALGYGVVFPKLNKKLMLRCQLFTIFTYAWIFAYLIQNYLTPSDDTSLKPLITFFPACFCLFVFYLTIIKSLSSTLAFLNEQKQVVKLQMYKKLLNIIVFSLVIILIFLVITSFVVFGMSSTQLVEQHWKTRFFFVDFWPSIIYFIVFVSIAFIWRPTSTSYMLACSQQLPTDPENIADFDLDDLHSLEQEFNDIDDDANVVEDDLDDNPFRDPVDDENVHNVGNKRDDESKK</sequence>
<dbReference type="InterPro" id="IPR053938">
    <property type="entry name" value="PTM1-like_N"/>
</dbReference>
<dbReference type="GO" id="GO:0016020">
    <property type="term" value="C:membrane"/>
    <property type="evidence" value="ECO:0007669"/>
    <property type="project" value="UniProtKB-SubCell"/>
</dbReference>
<feature type="transmembrane region" description="Helical" evidence="8">
    <location>
        <begin position="307"/>
        <end position="327"/>
    </location>
</feature>
<evidence type="ECO:0000313" key="12">
    <source>
        <dbReference type="EMBL" id="SSD61879.1"/>
    </source>
</evidence>
<proteinExistence type="inferred from homology"/>
<dbReference type="Pfam" id="PF06814">
    <property type="entry name" value="GOST_TM"/>
    <property type="match status" value="1"/>
</dbReference>
<dbReference type="GO" id="GO:0005794">
    <property type="term" value="C:Golgi apparatus"/>
    <property type="evidence" value="ECO:0007669"/>
    <property type="project" value="TreeGrafter"/>
</dbReference>
<keyword evidence="4 9" id="KW-0732">Signal</keyword>
<protein>
    <submittedName>
        <fullName evidence="12">Related to Membrane protein PTM1</fullName>
    </submittedName>
</protein>